<evidence type="ECO:0000313" key="4">
    <source>
        <dbReference type="Proteomes" id="UP000029843"/>
    </source>
</evidence>
<comment type="caution">
    <text evidence="3">The sequence shown here is derived from an EMBL/GenBank/DDBJ whole genome shotgun (WGS) entry which is preliminary data.</text>
</comment>
<dbReference type="AlphaFoldDB" id="A0A099KTR1"/>
<dbReference type="SUPFAM" id="SSF53300">
    <property type="entry name" value="vWA-like"/>
    <property type="match status" value="1"/>
</dbReference>
<sequence>MVEFAYPWAFVLIILPIIVYFYSSEYKEQKASIQVPYFQRVLNVTGKAPSEGAVLLKRRLIQRILLVIGWVALVTAVAKPEWVGEPIEQKKSAREIMVALDLSNSMSEEDFVDDEGNKVNRLVAAKQVLTDFAEQRKHDRLGLILFADEPYLQAPFTEDIRTWSALLNAVELGYAGYQTAFGDAIGLSIAIFEQEQSKQRVLILLTDGSDTHSKMPPIKAAEIAAKHDIKIYTIAMGDPSSKGIYKMDIATVEKVAKITGGESFQALNKTELLKAYDTIDSIEEQQYETLSFRPRDSIHHWAFAVYFSANLLLVLMLLLGRLGKKGLNKLSLEQGLNDAEQESLDGK</sequence>
<feature type="transmembrane region" description="Helical" evidence="1">
    <location>
        <begin position="6"/>
        <end position="23"/>
    </location>
</feature>
<keyword evidence="1" id="KW-1133">Transmembrane helix</keyword>
<dbReference type="InterPro" id="IPR036465">
    <property type="entry name" value="vWFA_dom_sf"/>
</dbReference>
<name>A0A099KTR1_COLPS</name>
<evidence type="ECO:0000256" key="1">
    <source>
        <dbReference type="SAM" id="Phobius"/>
    </source>
</evidence>
<gene>
    <name evidence="3" type="ORF">ND2E_2062</name>
</gene>
<feature type="transmembrane region" description="Helical" evidence="1">
    <location>
        <begin position="298"/>
        <end position="319"/>
    </location>
</feature>
<organism evidence="3 4">
    <name type="scientific">Colwellia psychrerythraea</name>
    <name type="common">Vibrio psychroerythus</name>
    <dbReference type="NCBI Taxonomy" id="28229"/>
    <lineage>
        <taxon>Bacteria</taxon>
        <taxon>Pseudomonadati</taxon>
        <taxon>Pseudomonadota</taxon>
        <taxon>Gammaproteobacteria</taxon>
        <taxon>Alteromonadales</taxon>
        <taxon>Colwelliaceae</taxon>
        <taxon>Colwellia</taxon>
    </lineage>
</organism>
<proteinExistence type="predicted"/>
<dbReference type="Pfam" id="PF00092">
    <property type="entry name" value="VWA"/>
    <property type="match status" value="1"/>
</dbReference>
<dbReference type="OrthoDB" id="6206554at2"/>
<evidence type="ECO:0000313" key="3">
    <source>
        <dbReference type="EMBL" id="KGJ94129.1"/>
    </source>
</evidence>
<evidence type="ECO:0000259" key="2">
    <source>
        <dbReference type="PROSITE" id="PS50234"/>
    </source>
</evidence>
<dbReference type="InterPro" id="IPR002035">
    <property type="entry name" value="VWF_A"/>
</dbReference>
<dbReference type="PROSITE" id="PS50234">
    <property type="entry name" value="VWFA"/>
    <property type="match status" value="1"/>
</dbReference>
<dbReference type="PANTHER" id="PTHR22550">
    <property type="entry name" value="SPORE GERMINATION PROTEIN"/>
    <property type="match status" value="1"/>
</dbReference>
<dbReference type="SMART" id="SM00327">
    <property type="entry name" value="VWA"/>
    <property type="match status" value="1"/>
</dbReference>
<dbReference type="PATRIC" id="fig|28229.4.peg.1086"/>
<dbReference type="InterPro" id="IPR050768">
    <property type="entry name" value="UPF0353/GerABKA_families"/>
</dbReference>
<dbReference type="EMBL" id="JQED01000007">
    <property type="protein sequence ID" value="KGJ94129.1"/>
    <property type="molecule type" value="Genomic_DNA"/>
</dbReference>
<dbReference type="PANTHER" id="PTHR22550:SF18">
    <property type="entry name" value="VWFA DOMAIN-CONTAINING PROTEIN"/>
    <property type="match status" value="1"/>
</dbReference>
<dbReference type="RefSeq" id="WP_033092846.1">
    <property type="nucleotide sequence ID" value="NZ_JQED01000007.1"/>
</dbReference>
<dbReference type="Proteomes" id="UP000029843">
    <property type="component" value="Unassembled WGS sequence"/>
</dbReference>
<keyword evidence="1" id="KW-0812">Transmembrane</keyword>
<protein>
    <submittedName>
        <fullName evidence="3">von Willebrand factor type A</fullName>
    </submittedName>
</protein>
<feature type="domain" description="VWFA" evidence="2">
    <location>
        <begin position="95"/>
        <end position="279"/>
    </location>
</feature>
<keyword evidence="1" id="KW-0472">Membrane</keyword>
<reference evidence="3 4" key="1">
    <citation type="submission" date="2014-08" db="EMBL/GenBank/DDBJ databases">
        <title>Genomic and Phenotypic Diversity of Colwellia psychrerythraea strains from Disparate Marine Basins.</title>
        <authorList>
            <person name="Techtmann S.M."/>
            <person name="Stelling S.C."/>
            <person name="Utturkar S.M."/>
            <person name="Alshibli N."/>
            <person name="Harris A."/>
            <person name="Brown S.D."/>
            <person name="Hazen T.C."/>
        </authorList>
    </citation>
    <scope>NUCLEOTIDE SEQUENCE [LARGE SCALE GENOMIC DNA]</scope>
    <source>
        <strain evidence="3 4">ND2E</strain>
    </source>
</reference>
<accession>A0A099KTR1</accession>
<dbReference type="Gene3D" id="3.40.50.410">
    <property type="entry name" value="von Willebrand factor, type A domain"/>
    <property type="match status" value="1"/>
</dbReference>